<dbReference type="InterPro" id="IPR006162">
    <property type="entry name" value="Ppantetheine_attach_site"/>
</dbReference>
<evidence type="ECO:0000259" key="3">
    <source>
        <dbReference type="PROSITE" id="PS50075"/>
    </source>
</evidence>
<dbReference type="STRING" id="500610.SAMN02799615_00722"/>
<dbReference type="Proteomes" id="UP000199477">
    <property type="component" value="Unassembled WGS sequence"/>
</dbReference>
<dbReference type="Pfam" id="PF00550">
    <property type="entry name" value="PP-binding"/>
    <property type="match status" value="1"/>
</dbReference>
<organism evidence="4 5">
    <name type="scientific">Dyella marensis</name>
    <dbReference type="NCBI Taxonomy" id="500610"/>
    <lineage>
        <taxon>Bacteria</taxon>
        <taxon>Pseudomonadati</taxon>
        <taxon>Pseudomonadota</taxon>
        <taxon>Gammaproteobacteria</taxon>
        <taxon>Lysobacterales</taxon>
        <taxon>Rhodanobacteraceae</taxon>
        <taxon>Dyella</taxon>
    </lineage>
</organism>
<keyword evidence="2" id="KW-0597">Phosphoprotein</keyword>
<reference evidence="5" key="1">
    <citation type="submission" date="2016-10" db="EMBL/GenBank/DDBJ databases">
        <authorList>
            <person name="Varghese N."/>
            <person name="Submissions S."/>
        </authorList>
    </citation>
    <scope>NUCLEOTIDE SEQUENCE [LARGE SCALE GENOMIC DNA]</scope>
    <source>
        <strain evidence="5">UNC178MFTsu3.1</strain>
    </source>
</reference>
<dbReference type="PROSITE" id="PS50075">
    <property type="entry name" value="CARRIER"/>
    <property type="match status" value="1"/>
</dbReference>
<dbReference type="Gene3D" id="1.10.1200.10">
    <property type="entry name" value="ACP-like"/>
    <property type="match status" value="1"/>
</dbReference>
<accession>A0A1I1ZH88</accession>
<keyword evidence="5" id="KW-1185">Reference proteome</keyword>
<keyword evidence="1" id="KW-0596">Phosphopantetheine</keyword>
<dbReference type="PROSITE" id="PS00012">
    <property type="entry name" value="PHOSPHOPANTETHEINE"/>
    <property type="match status" value="1"/>
</dbReference>
<dbReference type="EMBL" id="FONH01000002">
    <property type="protein sequence ID" value="SFE31184.1"/>
    <property type="molecule type" value="Genomic_DNA"/>
</dbReference>
<protein>
    <submittedName>
        <fullName evidence="4">Acyl carrier protein</fullName>
    </submittedName>
</protein>
<feature type="domain" description="Carrier" evidence="3">
    <location>
        <begin position="7"/>
        <end position="84"/>
    </location>
</feature>
<dbReference type="RefSeq" id="WP_035323865.1">
    <property type="nucleotide sequence ID" value="NZ_FONH01000002.1"/>
</dbReference>
<dbReference type="SUPFAM" id="SSF47336">
    <property type="entry name" value="ACP-like"/>
    <property type="match status" value="1"/>
</dbReference>
<evidence type="ECO:0000256" key="1">
    <source>
        <dbReference type="ARBA" id="ARBA00022450"/>
    </source>
</evidence>
<evidence type="ECO:0000313" key="4">
    <source>
        <dbReference type="EMBL" id="SFE31184.1"/>
    </source>
</evidence>
<gene>
    <name evidence="4" type="ORF">SAMN02799615_00722</name>
</gene>
<name>A0A1I1ZH88_9GAMM</name>
<proteinExistence type="predicted"/>
<evidence type="ECO:0000256" key="2">
    <source>
        <dbReference type="ARBA" id="ARBA00022553"/>
    </source>
</evidence>
<dbReference type="AlphaFoldDB" id="A0A1I1ZH88"/>
<dbReference type="InterPro" id="IPR036736">
    <property type="entry name" value="ACP-like_sf"/>
</dbReference>
<dbReference type="InterPro" id="IPR009081">
    <property type="entry name" value="PP-bd_ACP"/>
</dbReference>
<sequence length="99" mass="11123">MDDTQYDALTSKLLRVMADYIDIPVERLTPETTFESLQLDSLDFIELVFLVEEHVGVSLDGALEDLRHRMLCVGDVIEFAREQAAKLAVPPAPVDPHRA</sequence>
<evidence type="ECO:0000313" key="5">
    <source>
        <dbReference type="Proteomes" id="UP000199477"/>
    </source>
</evidence>